<dbReference type="EMBL" id="CWQY01000004">
    <property type="protein sequence ID" value="CSC20969.1"/>
    <property type="molecule type" value="Genomic_DNA"/>
</dbReference>
<dbReference type="PANTHER" id="PTHR43581:SF2">
    <property type="entry name" value="EXCINUCLEASE ATPASE SUBUNIT"/>
    <property type="match status" value="1"/>
</dbReference>
<evidence type="ECO:0000313" key="2">
    <source>
        <dbReference type="EMBL" id="CSC20969.1"/>
    </source>
</evidence>
<dbReference type="Proteomes" id="UP000041770">
    <property type="component" value="Unassembled WGS sequence"/>
</dbReference>
<dbReference type="InterPro" id="IPR027417">
    <property type="entry name" value="P-loop_NTPase"/>
</dbReference>
<feature type="domain" description="Endonuclease GajA/Old nuclease/RecF-like AAA" evidence="1">
    <location>
        <begin position="47"/>
        <end position="185"/>
    </location>
</feature>
<dbReference type="InterPro" id="IPR041685">
    <property type="entry name" value="AAA_GajA/Old/RecF-like"/>
</dbReference>
<organism evidence="2 3">
    <name type="scientific">Vibrio cholerae</name>
    <dbReference type="NCBI Taxonomy" id="666"/>
    <lineage>
        <taxon>Bacteria</taxon>
        <taxon>Pseudomonadati</taxon>
        <taxon>Pseudomonadota</taxon>
        <taxon>Gammaproteobacteria</taxon>
        <taxon>Vibrionales</taxon>
        <taxon>Vibrionaceae</taxon>
        <taxon>Vibrio</taxon>
    </lineage>
</organism>
<proteinExistence type="predicted"/>
<dbReference type="AlphaFoldDB" id="A0A655TC32"/>
<dbReference type="SUPFAM" id="SSF52540">
    <property type="entry name" value="P-loop containing nucleoside triphosphate hydrolases"/>
    <property type="match status" value="1"/>
</dbReference>
<name>A0A655TC32_VIBCL</name>
<gene>
    <name evidence="2" type="ORF">ERS013200_00827</name>
</gene>
<dbReference type="InterPro" id="IPR051396">
    <property type="entry name" value="Bact_Antivir_Def_Nuclease"/>
</dbReference>
<sequence>MIMYESIADSLKNDLKNTFYHDAVFIPASRTFFANLQKNIFTFLASNLDIDPYLKEFGSLYENAKRLYNDPYLKRRNVERVIQEVQADLQAVVNGDYEYIDEQDWIVNKGKRINLINASSGQQESLPMLLVLATWTAVKENCMFFIEEPEAHLFPTSQGRIVSILSKIYSETNSRFFLTSHSPYILSAFNNFIMAKDVIDNGNFTLKRFVEVNGSGSPINFDDVSAYTIVDGNTKCISDTEYRMVGADILDNISDHFQNVMNVMLSEEF</sequence>
<dbReference type="PANTHER" id="PTHR43581">
    <property type="entry name" value="ATP/GTP PHOSPHATASE"/>
    <property type="match status" value="1"/>
</dbReference>
<protein>
    <submittedName>
        <fullName evidence="2">Uncharacterized conserved protein</fullName>
    </submittedName>
</protein>
<reference evidence="2 3" key="1">
    <citation type="submission" date="2015-07" db="EMBL/GenBank/DDBJ databases">
        <authorList>
            <consortium name="Pathogen Informatics"/>
        </authorList>
    </citation>
    <scope>NUCLEOTIDE SEQUENCE [LARGE SCALE GENOMIC DNA]</scope>
    <source>
        <strain evidence="2 3">A316</strain>
    </source>
</reference>
<evidence type="ECO:0000259" key="1">
    <source>
        <dbReference type="Pfam" id="PF13175"/>
    </source>
</evidence>
<dbReference type="RefSeq" id="WP_372339847.1">
    <property type="nucleotide sequence ID" value="NZ_RWHH01000016.1"/>
</dbReference>
<dbReference type="Gene3D" id="3.40.50.300">
    <property type="entry name" value="P-loop containing nucleotide triphosphate hydrolases"/>
    <property type="match status" value="1"/>
</dbReference>
<dbReference type="Pfam" id="PF13175">
    <property type="entry name" value="AAA_15"/>
    <property type="match status" value="1"/>
</dbReference>
<accession>A0A655TC32</accession>
<evidence type="ECO:0000313" key="3">
    <source>
        <dbReference type="Proteomes" id="UP000041770"/>
    </source>
</evidence>